<accession>A0ACD1A7D0</accession>
<proteinExistence type="predicted"/>
<dbReference type="EMBL" id="CP042469">
    <property type="protein sequence ID" value="QOX62342.1"/>
    <property type="molecule type" value="Genomic_DNA"/>
</dbReference>
<keyword evidence="2" id="KW-1185">Reference proteome</keyword>
<sequence>MPQASCTLPKEGSMNRDEIITILSEDNPVKIEELFRRARTVRAREFSNKIFLYGFVYFSTWCRNNCNFCYYRNANSISRYRKTESEIIAISELLAKSGVNLIDLTMGEDLAYHKEHFTTVFDMIKVIKDRTGLPVMISPGLVENAWIDRFSELDTEWYALYQETHNRELFARLRAGQDYDERMNAKLYARDRGMLIEEGILTGVGEDLEDIADSLLEMGKIGARQVRVMSFVPQKGIPMEQVKKPEPIQELKIIALLRLLYPKALIPASLDIDGIKGLEDRINAGASVVTSIIPPRSGLAGVAQNSMDVDEGGRTVAEAAGILKNMGLEPASAEEYRDYLTTLREGSI</sequence>
<organism evidence="1 2">
    <name type="scientific">Anoxybacterium hadale</name>
    <dbReference type="NCBI Taxonomy" id="3408580"/>
    <lineage>
        <taxon>Bacteria</taxon>
        <taxon>Bacillati</taxon>
        <taxon>Bacillota</taxon>
        <taxon>Clostridia</taxon>
        <taxon>Peptostreptococcales</taxon>
        <taxon>Anaerovoracaceae</taxon>
        <taxon>Anoxybacterium</taxon>
    </lineage>
</organism>
<dbReference type="Proteomes" id="UP000594014">
    <property type="component" value="Chromosome"/>
</dbReference>
<evidence type="ECO:0000313" key="1">
    <source>
        <dbReference type="EMBL" id="QOX62342.1"/>
    </source>
</evidence>
<evidence type="ECO:0000313" key="2">
    <source>
        <dbReference type="Proteomes" id="UP000594014"/>
    </source>
</evidence>
<gene>
    <name evidence="1" type="primary">pylB</name>
    <name evidence="1" type="ORF">FRZ06_02695</name>
</gene>
<protein>
    <submittedName>
        <fullName evidence="1">Methylornithine synthase PylB</fullName>
    </submittedName>
</protein>
<reference evidence="1" key="1">
    <citation type="submission" date="2019-08" db="EMBL/GenBank/DDBJ databases">
        <title>Genome sequence of Clostridiales bacterium MT110.</title>
        <authorList>
            <person name="Cao J."/>
        </authorList>
    </citation>
    <scope>NUCLEOTIDE SEQUENCE</scope>
    <source>
        <strain evidence="1">MT110</strain>
    </source>
</reference>
<name>A0ACD1A7D0_9FIRM</name>